<dbReference type="Gene3D" id="1.10.287.110">
    <property type="entry name" value="DnaJ domain"/>
    <property type="match status" value="1"/>
</dbReference>
<proteinExistence type="predicted"/>
<accession>A0A146LUK4</accession>
<dbReference type="Pfam" id="PF00226">
    <property type="entry name" value="DnaJ"/>
    <property type="match status" value="1"/>
</dbReference>
<feature type="domain" description="J" evidence="1">
    <location>
        <begin position="39"/>
        <end position="103"/>
    </location>
</feature>
<dbReference type="PANTHER" id="PTHR39158">
    <property type="entry name" value="OS08G0560600 PROTEIN"/>
    <property type="match status" value="1"/>
</dbReference>
<dbReference type="CDD" id="cd06257">
    <property type="entry name" value="DnaJ"/>
    <property type="match status" value="1"/>
</dbReference>
<dbReference type="InterPro" id="IPR052573">
    <property type="entry name" value="DnaJ_C_subfamily_28"/>
</dbReference>
<evidence type="ECO:0000259" key="1">
    <source>
        <dbReference type="PROSITE" id="PS50076"/>
    </source>
</evidence>
<dbReference type="AlphaFoldDB" id="A0A146LUK4"/>
<dbReference type="PROSITE" id="PS50076">
    <property type="entry name" value="DNAJ_2"/>
    <property type="match status" value="1"/>
</dbReference>
<dbReference type="SUPFAM" id="SSF46565">
    <property type="entry name" value="Chaperone J-domain"/>
    <property type="match status" value="1"/>
</dbReference>
<dbReference type="InterPro" id="IPR001623">
    <property type="entry name" value="DnaJ_domain"/>
</dbReference>
<reference evidence="2" key="1">
    <citation type="journal article" date="2016" name="Gigascience">
        <title>De novo construction of an expanded transcriptome assembly for the western tarnished plant bug, Lygus hesperus.</title>
        <authorList>
            <person name="Tassone E.E."/>
            <person name="Geib S.M."/>
            <person name="Hall B."/>
            <person name="Fabrick J.A."/>
            <person name="Brent C.S."/>
            <person name="Hull J.J."/>
        </authorList>
    </citation>
    <scope>NUCLEOTIDE SEQUENCE</scope>
</reference>
<dbReference type="PRINTS" id="PR00625">
    <property type="entry name" value="JDOMAIN"/>
</dbReference>
<dbReference type="Pfam" id="PF09350">
    <property type="entry name" value="DJC28_CD"/>
    <property type="match status" value="1"/>
</dbReference>
<name>A0A146LUK4_LYGHE</name>
<gene>
    <name evidence="2" type="primary">Dnajc28_0</name>
    <name evidence="2" type="ORF">g.66887</name>
</gene>
<dbReference type="SMART" id="SM00271">
    <property type="entry name" value="DnaJ"/>
    <property type="match status" value="1"/>
</dbReference>
<dbReference type="EMBL" id="GDHC01008262">
    <property type="protein sequence ID" value="JAQ10367.1"/>
    <property type="molecule type" value="Transcribed_RNA"/>
</dbReference>
<dbReference type="InterPro" id="IPR018961">
    <property type="entry name" value="DnaJ_homolog_subfam-C_membr-28"/>
</dbReference>
<sequence>MQCGVVTAKPPFFVHSFTPKWIPTSLRWFSTAPSRNIAKCYRILGVPNESDQETVRLAFLELVKRFHPDSKSQEADASKFSEIENAYRTLQSEFIKSRYDQNEGEGKYGIFYKETSEDSLEEPDIKHTAPQHRQYLSHHGYGMGTPFQRDKQFAQHRASQAAHRVTEYKVSRITNETSTELQKKQEKSKVRDIRTGFGMERLVEDLIQESMTRGEFDNLGGKGKPLKSRTSHNPYVDFTTHKMNEVLIDNGFTPQWITLAKEIREHRDQIRKNLQKTRAKIGPLPLNADDLTYWSTTLERLEHDVQYLNSKIDFYNLVVPILHKQMTHFSLPLEAEKMLKDSMQTTTTQKISEEPKPSISGDDGSTWWNLLIRFFFRRLGNLSRLYISMI</sequence>
<dbReference type="PANTHER" id="PTHR39158:SF1">
    <property type="entry name" value="DNAJ HOMOLOG SUBFAMILY C MEMBER 28"/>
    <property type="match status" value="1"/>
</dbReference>
<protein>
    <submittedName>
        <fullName evidence="2">DnaJ subfamily C member 28</fullName>
    </submittedName>
</protein>
<organism evidence="2">
    <name type="scientific">Lygus hesperus</name>
    <name type="common">Western plant bug</name>
    <dbReference type="NCBI Taxonomy" id="30085"/>
    <lineage>
        <taxon>Eukaryota</taxon>
        <taxon>Metazoa</taxon>
        <taxon>Ecdysozoa</taxon>
        <taxon>Arthropoda</taxon>
        <taxon>Hexapoda</taxon>
        <taxon>Insecta</taxon>
        <taxon>Pterygota</taxon>
        <taxon>Neoptera</taxon>
        <taxon>Paraneoptera</taxon>
        <taxon>Hemiptera</taxon>
        <taxon>Heteroptera</taxon>
        <taxon>Panheteroptera</taxon>
        <taxon>Cimicomorpha</taxon>
        <taxon>Miridae</taxon>
        <taxon>Mirini</taxon>
        <taxon>Lygus</taxon>
    </lineage>
</organism>
<dbReference type="InterPro" id="IPR036869">
    <property type="entry name" value="J_dom_sf"/>
</dbReference>
<evidence type="ECO:0000313" key="2">
    <source>
        <dbReference type="EMBL" id="JAQ10367.1"/>
    </source>
</evidence>